<evidence type="ECO:0000256" key="1">
    <source>
        <dbReference type="SAM" id="SignalP"/>
    </source>
</evidence>
<dbReference type="InterPro" id="IPR007487">
    <property type="entry name" value="ABC_transpt-TYRBP-like"/>
</dbReference>
<dbReference type="Gene3D" id="3.40.50.2300">
    <property type="match status" value="2"/>
</dbReference>
<evidence type="ECO:0000313" key="2">
    <source>
        <dbReference type="EMBL" id="MEK8034520.1"/>
    </source>
</evidence>
<accession>A0ABU9C110</accession>
<keyword evidence="1" id="KW-0732">Signal</keyword>
<dbReference type="Proteomes" id="UP001371218">
    <property type="component" value="Unassembled WGS sequence"/>
</dbReference>
<gene>
    <name evidence="2" type="ORF">AACH06_27135</name>
</gene>
<feature type="signal peptide" evidence="1">
    <location>
        <begin position="1"/>
        <end position="24"/>
    </location>
</feature>
<evidence type="ECO:0000313" key="3">
    <source>
        <dbReference type="Proteomes" id="UP001371218"/>
    </source>
</evidence>
<dbReference type="EMBL" id="JBBUTG010000030">
    <property type="protein sequence ID" value="MEK8034520.1"/>
    <property type="molecule type" value="Genomic_DNA"/>
</dbReference>
<proteinExistence type="predicted"/>
<dbReference type="RefSeq" id="WP_341428949.1">
    <property type="nucleotide sequence ID" value="NZ_JBBUTG010000030.1"/>
</dbReference>
<dbReference type="PROSITE" id="PS51318">
    <property type="entry name" value="TAT"/>
    <property type="match status" value="1"/>
</dbReference>
<organism evidence="2 3">
    <name type="scientific">Ideonella lacteola</name>
    <dbReference type="NCBI Taxonomy" id="2984193"/>
    <lineage>
        <taxon>Bacteria</taxon>
        <taxon>Pseudomonadati</taxon>
        <taxon>Pseudomonadota</taxon>
        <taxon>Betaproteobacteria</taxon>
        <taxon>Burkholderiales</taxon>
        <taxon>Sphaerotilaceae</taxon>
        <taxon>Ideonella</taxon>
    </lineage>
</organism>
<sequence>MSATPAFALSRPMMSRRAALRALAAVCGSSMVAEAARAAGAELRVLVTTSGDAAVPIHTALTRRFPAAQISDDLKALTARGGPAMYLAIGPGALEAALNADVAGPLVSAFVSSAAYLRLVAAAPRRTRPVTAVFAEAAPAAQMQLIRRLYRRKVVVGVLLSAATRHLQAQIERAANAAELAVSFELVEPGASPVRALSALTSATVLLAVPDPDLYNAQVARAVLESSYRRRQGVIGFSKAMVGAGTLAAAYATIEDVVAQLGDVVDALASGAAAIEPQYPVYWRVAINDNVARSLDMVVDPAVRGLGHFPG</sequence>
<feature type="chain" id="PRO_5046081278" description="ABC transporter substrate-binding protein" evidence="1">
    <location>
        <begin position="25"/>
        <end position="311"/>
    </location>
</feature>
<dbReference type="InterPro" id="IPR006311">
    <property type="entry name" value="TAT_signal"/>
</dbReference>
<evidence type="ECO:0008006" key="4">
    <source>
        <dbReference type="Google" id="ProtNLM"/>
    </source>
</evidence>
<dbReference type="PANTHER" id="PTHR35271">
    <property type="entry name" value="ABC TRANSPORTER, SUBSTRATE-BINDING LIPOPROTEIN-RELATED"/>
    <property type="match status" value="1"/>
</dbReference>
<protein>
    <recommendedName>
        <fullName evidence="4">ABC transporter substrate-binding protein</fullName>
    </recommendedName>
</protein>
<keyword evidence="3" id="KW-1185">Reference proteome</keyword>
<dbReference type="PANTHER" id="PTHR35271:SF1">
    <property type="entry name" value="ABC TRANSPORTER, SUBSTRATE-BINDING LIPOPROTEIN"/>
    <property type="match status" value="1"/>
</dbReference>
<comment type="caution">
    <text evidence="2">The sequence shown here is derived from an EMBL/GenBank/DDBJ whole genome shotgun (WGS) entry which is preliminary data.</text>
</comment>
<reference evidence="2 3" key="1">
    <citation type="submission" date="2024-04" db="EMBL/GenBank/DDBJ databases">
        <title>Novel species of the genus Ideonella isolated from streams.</title>
        <authorList>
            <person name="Lu H."/>
        </authorList>
    </citation>
    <scope>NUCLEOTIDE SEQUENCE [LARGE SCALE GENOMIC DNA]</scope>
    <source>
        <strain evidence="2 3">DXS29W</strain>
    </source>
</reference>
<name>A0ABU9C110_9BURK</name>